<proteinExistence type="predicted"/>
<evidence type="ECO:0000256" key="1">
    <source>
        <dbReference type="SAM" id="MobiDB-lite"/>
    </source>
</evidence>
<protein>
    <submittedName>
        <fullName evidence="2">Uncharacterized protein</fullName>
    </submittedName>
</protein>
<gene>
    <name evidence="2" type="ORF">NEF87_000733</name>
</gene>
<organism evidence="2 3">
    <name type="scientific">Candidatus Lokiarchaeum ossiferum</name>
    <dbReference type="NCBI Taxonomy" id="2951803"/>
    <lineage>
        <taxon>Archaea</taxon>
        <taxon>Promethearchaeati</taxon>
        <taxon>Promethearchaeota</taxon>
        <taxon>Promethearchaeia</taxon>
        <taxon>Promethearchaeales</taxon>
        <taxon>Promethearchaeaceae</taxon>
        <taxon>Candidatus Lokiarchaeum</taxon>
    </lineage>
</organism>
<keyword evidence="3" id="KW-1185">Reference proteome</keyword>
<accession>A0ABY6HMB5</accession>
<evidence type="ECO:0000313" key="2">
    <source>
        <dbReference type="EMBL" id="UYP44448.1"/>
    </source>
</evidence>
<feature type="region of interest" description="Disordered" evidence="1">
    <location>
        <begin position="452"/>
        <end position="482"/>
    </location>
</feature>
<sequence length="514" mass="58958">MTRKTLKKLVPLIILFIVIYSINFGPIKEQRSRNNTSIEQPSPSEMVGTILNPQYFWIDHPFEISFRIGNEYLLNFTPYFAGETPLRWEIHHQLNGSRILNGTFSNATLISQNIAPNFTIDGFYYINLCFYTTNHLFNSSISVDVQERPSGQYFYTNPHEVENQILINQPSQMEWIPYFAGYSAQGWELFAGQMVEGNDPQHQLIYSGDYYDGVPFVLDIGNIFDTPDNYELILIFDTGEDQVFSYYFYYEVLAEEYSTYFEITHNSNIQFNLGQIQILEYTPHFSNYTPWRYEFSYIDTHSVLDMGSYVNAGFIQYNISQWFENPGNYTFKMTFLTKELRSFTANTTVEIFEQLEEDSTPPEWNDPINNITIFVGTPININLNFSDSGGIASISTNDSSHISINETGFIRNSSTWNVGSFDINISIEDYSGNILIITISVFVLSTNVTETTSTSTTTTTETTEEPTNSTSSKSEGNESSSFSNIPGFKSQILGLSSLFILFKIYRKNKKDKLH</sequence>
<dbReference type="EMBL" id="CP104013">
    <property type="protein sequence ID" value="UYP44448.1"/>
    <property type="molecule type" value="Genomic_DNA"/>
</dbReference>
<evidence type="ECO:0000313" key="3">
    <source>
        <dbReference type="Proteomes" id="UP001208689"/>
    </source>
</evidence>
<dbReference type="Proteomes" id="UP001208689">
    <property type="component" value="Chromosome"/>
</dbReference>
<name>A0ABY6HMB5_9ARCH</name>
<reference evidence="2" key="1">
    <citation type="submission" date="2022-09" db="EMBL/GenBank/DDBJ databases">
        <title>Actin cytoskeleton and complex cell architecture in an #Asgard archaeon.</title>
        <authorList>
            <person name="Ponce Toledo R.I."/>
            <person name="Schleper C."/>
            <person name="Rodrigues Oliveira T."/>
            <person name="Wollweber F."/>
            <person name="Xu J."/>
            <person name="Rittmann S."/>
            <person name="Klingl A."/>
            <person name="Pilhofer M."/>
        </authorList>
    </citation>
    <scope>NUCLEOTIDE SEQUENCE</scope>
    <source>
        <strain evidence="2">B-35</strain>
    </source>
</reference>